<dbReference type="PROSITE" id="PS00041">
    <property type="entry name" value="HTH_ARAC_FAMILY_1"/>
    <property type="match status" value="1"/>
</dbReference>
<organism evidence="5 6">
    <name type="scientific">Marinomonas communis</name>
    <dbReference type="NCBI Taxonomy" id="28254"/>
    <lineage>
        <taxon>Bacteria</taxon>
        <taxon>Pseudomonadati</taxon>
        <taxon>Pseudomonadota</taxon>
        <taxon>Gammaproteobacteria</taxon>
        <taxon>Oceanospirillales</taxon>
        <taxon>Oceanospirillaceae</taxon>
        <taxon>Marinomonas</taxon>
    </lineage>
</organism>
<accession>A0A4R6WZS0</accession>
<reference evidence="5 6" key="1">
    <citation type="submission" date="2019-03" db="EMBL/GenBank/DDBJ databases">
        <title>Genomic Encyclopedia of Type Strains, Phase IV (KMG-IV): sequencing the most valuable type-strain genomes for metagenomic binning, comparative biology and taxonomic classification.</title>
        <authorList>
            <person name="Goeker M."/>
        </authorList>
    </citation>
    <scope>NUCLEOTIDE SEQUENCE [LARGE SCALE GENOMIC DNA]</scope>
    <source>
        <strain evidence="5 6">DSM 5604</strain>
    </source>
</reference>
<evidence type="ECO:0000313" key="6">
    <source>
        <dbReference type="Proteomes" id="UP000295729"/>
    </source>
</evidence>
<gene>
    <name evidence="5" type="ORF">C8D85_2902</name>
</gene>
<evidence type="ECO:0000313" key="5">
    <source>
        <dbReference type="EMBL" id="TDR06715.1"/>
    </source>
</evidence>
<evidence type="ECO:0000256" key="3">
    <source>
        <dbReference type="ARBA" id="ARBA00023163"/>
    </source>
</evidence>
<dbReference type="InterPro" id="IPR018062">
    <property type="entry name" value="HTH_AraC-typ_CS"/>
</dbReference>
<evidence type="ECO:0000259" key="4">
    <source>
        <dbReference type="PROSITE" id="PS01124"/>
    </source>
</evidence>
<evidence type="ECO:0000256" key="1">
    <source>
        <dbReference type="ARBA" id="ARBA00023015"/>
    </source>
</evidence>
<dbReference type="InterPro" id="IPR009057">
    <property type="entry name" value="Homeodomain-like_sf"/>
</dbReference>
<dbReference type="Pfam" id="PF06719">
    <property type="entry name" value="AraC_N"/>
    <property type="match status" value="1"/>
</dbReference>
<dbReference type="GO" id="GO:0003700">
    <property type="term" value="F:DNA-binding transcription factor activity"/>
    <property type="evidence" value="ECO:0007669"/>
    <property type="project" value="InterPro"/>
</dbReference>
<keyword evidence="2" id="KW-0238">DNA-binding</keyword>
<dbReference type="Proteomes" id="UP000295729">
    <property type="component" value="Unassembled WGS sequence"/>
</dbReference>
<keyword evidence="3" id="KW-0804">Transcription</keyword>
<dbReference type="SUPFAM" id="SSF46689">
    <property type="entry name" value="Homeodomain-like"/>
    <property type="match status" value="2"/>
</dbReference>
<dbReference type="InterPro" id="IPR009594">
    <property type="entry name" value="Tscrpt_reg_HTH_AraC_N"/>
</dbReference>
<dbReference type="EMBL" id="SNZA01000005">
    <property type="protein sequence ID" value="TDR06715.1"/>
    <property type="molecule type" value="Genomic_DNA"/>
</dbReference>
<dbReference type="InterPro" id="IPR018060">
    <property type="entry name" value="HTH_AraC"/>
</dbReference>
<dbReference type="SMART" id="SM00342">
    <property type="entry name" value="HTH_ARAC"/>
    <property type="match status" value="1"/>
</dbReference>
<protein>
    <submittedName>
        <fullName evidence="5">AraC family transcriptional regulator</fullName>
    </submittedName>
</protein>
<evidence type="ECO:0000256" key="2">
    <source>
        <dbReference type="ARBA" id="ARBA00023125"/>
    </source>
</evidence>
<comment type="caution">
    <text evidence="5">The sequence shown here is derived from an EMBL/GenBank/DDBJ whole genome shotgun (WGS) entry which is preliminary data.</text>
</comment>
<dbReference type="PANTHER" id="PTHR43436">
    <property type="entry name" value="ARAC-FAMILY TRANSCRIPTIONAL REGULATOR"/>
    <property type="match status" value="1"/>
</dbReference>
<dbReference type="Gene3D" id="1.10.10.60">
    <property type="entry name" value="Homeodomain-like"/>
    <property type="match status" value="2"/>
</dbReference>
<sequence>MEPRDTSPNEHVQSLTALLGEVVTYDGFFEIVEGFVNVTRATQTGKEQTHLFAQPSICIVPQGAKVFSVMQDDLSYVEDHTNMVVYSAEVPISFAISQASSAEPYYCLMIPLHSDRIRDLSARIFTQGMPRSENLKAVYINDLDVNIVKTSIRLFEVIKQQQAIDLLVPHLIDEILMRLLLSPMGASIAQLGVADSHAEKVVRAITWIKQNYFETMTVADLAQRSGMSVSSFHTHFKSITSMSPLQYQKMVRLQQARTLLKSRIRDVSSAAYEVGYTSTSQFSREYSRAFGVAPSRDIL</sequence>
<feature type="domain" description="HTH araC/xylS-type" evidence="4">
    <location>
        <begin position="202"/>
        <end position="299"/>
    </location>
</feature>
<dbReference type="OrthoDB" id="34150at2"/>
<proteinExistence type="predicted"/>
<dbReference type="PANTHER" id="PTHR43436:SF1">
    <property type="entry name" value="TRANSCRIPTIONAL REGULATORY PROTEIN"/>
    <property type="match status" value="1"/>
</dbReference>
<keyword evidence="1" id="KW-0805">Transcription regulation</keyword>
<keyword evidence="6" id="KW-1185">Reference proteome</keyword>
<dbReference type="PROSITE" id="PS01124">
    <property type="entry name" value="HTH_ARAC_FAMILY_2"/>
    <property type="match status" value="1"/>
</dbReference>
<dbReference type="AlphaFoldDB" id="A0A4R6WZS0"/>
<dbReference type="RefSeq" id="WP_133563969.1">
    <property type="nucleotide sequence ID" value="NZ_SNZA01000005.1"/>
</dbReference>
<dbReference type="Pfam" id="PF12833">
    <property type="entry name" value="HTH_18"/>
    <property type="match status" value="1"/>
</dbReference>
<dbReference type="GO" id="GO:0043565">
    <property type="term" value="F:sequence-specific DNA binding"/>
    <property type="evidence" value="ECO:0007669"/>
    <property type="project" value="InterPro"/>
</dbReference>
<name>A0A4R6WZS0_9GAMM</name>